<dbReference type="GO" id="GO:0003700">
    <property type="term" value="F:DNA-binding transcription factor activity"/>
    <property type="evidence" value="ECO:0007669"/>
    <property type="project" value="InterPro"/>
</dbReference>
<evidence type="ECO:0000256" key="2">
    <source>
        <dbReference type="ARBA" id="ARBA00023125"/>
    </source>
</evidence>
<dbReference type="Pfam" id="PF12802">
    <property type="entry name" value="MarR_2"/>
    <property type="match status" value="1"/>
</dbReference>
<dbReference type="PROSITE" id="PS50995">
    <property type="entry name" value="HTH_MARR_2"/>
    <property type="match status" value="1"/>
</dbReference>
<dbReference type="RefSeq" id="WP_123235274.1">
    <property type="nucleotide sequence ID" value="NZ_RJSG01000003.1"/>
</dbReference>
<dbReference type="InterPro" id="IPR000835">
    <property type="entry name" value="HTH_MarR-typ"/>
</dbReference>
<dbReference type="InterPro" id="IPR036390">
    <property type="entry name" value="WH_DNA-bd_sf"/>
</dbReference>
<comment type="caution">
    <text evidence="5">The sequence shown here is derived from an EMBL/GenBank/DDBJ whole genome shotgun (WGS) entry which is preliminary data.</text>
</comment>
<dbReference type="Proteomes" id="UP000277094">
    <property type="component" value="Unassembled WGS sequence"/>
</dbReference>
<dbReference type="OrthoDB" id="3237509at2"/>
<dbReference type="PANTHER" id="PTHR42756">
    <property type="entry name" value="TRANSCRIPTIONAL REGULATOR, MARR"/>
    <property type="match status" value="1"/>
</dbReference>
<dbReference type="EMBL" id="RJSG01000003">
    <property type="protein sequence ID" value="RNL77689.1"/>
    <property type="molecule type" value="Genomic_DNA"/>
</dbReference>
<keyword evidence="6" id="KW-1185">Reference proteome</keyword>
<accession>A0A3N0DPV4</accession>
<dbReference type="PRINTS" id="PR00598">
    <property type="entry name" value="HTHMARR"/>
</dbReference>
<gene>
    <name evidence="5" type="ORF">EFL95_16925</name>
</gene>
<evidence type="ECO:0000313" key="5">
    <source>
        <dbReference type="EMBL" id="RNL77689.1"/>
    </source>
</evidence>
<evidence type="ECO:0000313" key="6">
    <source>
        <dbReference type="Proteomes" id="UP000277094"/>
    </source>
</evidence>
<dbReference type="SUPFAM" id="SSF46785">
    <property type="entry name" value="Winged helix' DNA-binding domain"/>
    <property type="match status" value="1"/>
</dbReference>
<reference evidence="5 6" key="1">
    <citation type="submission" date="2018-11" db="EMBL/GenBank/DDBJ databases">
        <authorList>
            <person name="Li F."/>
        </authorList>
    </citation>
    <scope>NUCLEOTIDE SEQUENCE [LARGE SCALE GENOMIC DNA]</scope>
    <source>
        <strain evidence="5 6">KIS18-7</strain>
    </source>
</reference>
<dbReference type="AlphaFoldDB" id="A0A3N0DPV4"/>
<proteinExistence type="predicted"/>
<dbReference type="InterPro" id="IPR036388">
    <property type="entry name" value="WH-like_DNA-bd_sf"/>
</dbReference>
<sequence>MSTREEDAVDRIVAQWATERPELDSSPMAVVGRIHRVADLLDAALRPPFAEEGLGNGDFDVLASLRRAGAPYRLTPTELTATMMVTSGAVTKRIDRLQAMGLVNRSVAEHDARSRLIELTPAGVAVVDRVVEKHWANEERLLAPLSGAERAALVASLRKLLLSLDG</sequence>
<keyword evidence="3" id="KW-0804">Transcription</keyword>
<keyword evidence="1" id="KW-0805">Transcription regulation</keyword>
<dbReference type="PANTHER" id="PTHR42756:SF1">
    <property type="entry name" value="TRANSCRIPTIONAL REPRESSOR OF EMRAB OPERON"/>
    <property type="match status" value="1"/>
</dbReference>
<evidence type="ECO:0000256" key="3">
    <source>
        <dbReference type="ARBA" id="ARBA00023163"/>
    </source>
</evidence>
<keyword evidence="2" id="KW-0238">DNA-binding</keyword>
<dbReference type="SMART" id="SM00347">
    <property type="entry name" value="HTH_MARR"/>
    <property type="match status" value="1"/>
</dbReference>
<dbReference type="Gene3D" id="1.10.10.10">
    <property type="entry name" value="Winged helix-like DNA-binding domain superfamily/Winged helix DNA-binding domain"/>
    <property type="match status" value="1"/>
</dbReference>
<feature type="domain" description="HTH marR-type" evidence="4">
    <location>
        <begin position="27"/>
        <end position="162"/>
    </location>
</feature>
<dbReference type="GO" id="GO:0003677">
    <property type="term" value="F:DNA binding"/>
    <property type="evidence" value="ECO:0007669"/>
    <property type="project" value="UniProtKB-KW"/>
</dbReference>
<organism evidence="5 6">
    <name type="scientific">Nocardioides marmorisolisilvae</name>
    <dbReference type="NCBI Taxonomy" id="1542737"/>
    <lineage>
        <taxon>Bacteria</taxon>
        <taxon>Bacillati</taxon>
        <taxon>Actinomycetota</taxon>
        <taxon>Actinomycetes</taxon>
        <taxon>Propionibacteriales</taxon>
        <taxon>Nocardioidaceae</taxon>
        <taxon>Nocardioides</taxon>
    </lineage>
</organism>
<evidence type="ECO:0000259" key="4">
    <source>
        <dbReference type="PROSITE" id="PS50995"/>
    </source>
</evidence>
<evidence type="ECO:0000256" key="1">
    <source>
        <dbReference type="ARBA" id="ARBA00023015"/>
    </source>
</evidence>
<protein>
    <submittedName>
        <fullName evidence="5">MarR family transcriptional regulator</fullName>
    </submittedName>
</protein>
<name>A0A3N0DPV4_9ACTN</name>